<reference evidence="2" key="1">
    <citation type="submission" date="2015-06" db="EMBL/GenBank/DDBJ databases">
        <authorList>
            <person name="Lim Y.L."/>
            <person name="Ee R."/>
            <person name="Yong D."/>
            <person name="How K.Y."/>
            <person name="Yin W.F."/>
            <person name="Chan K.G."/>
        </authorList>
    </citation>
    <scope>NUCLEOTIDE SEQUENCE [LARGE SCALE GENOMIC DNA]</scope>
    <source>
        <strain evidence="2">DSM 25325</strain>
    </source>
</reference>
<evidence type="ECO:0008006" key="3">
    <source>
        <dbReference type="Google" id="ProtNLM"/>
    </source>
</evidence>
<protein>
    <recommendedName>
        <fullName evidence="3">Transmembrane protein</fullName>
    </recommendedName>
</protein>
<proteinExistence type="predicted"/>
<dbReference type="AlphaFoldDB" id="A0A0G3EUH1"/>
<keyword evidence="2" id="KW-1185">Reference proteome</keyword>
<evidence type="ECO:0000313" key="2">
    <source>
        <dbReference type="Proteomes" id="UP000036700"/>
    </source>
</evidence>
<organism evidence="1 2">
    <name type="scientific">Pandoraea thiooxydans</name>
    <dbReference type="NCBI Taxonomy" id="445709"/>
    <lineage>
        <taxon>Bacteria</taxon>
        <taxon>Pseudomonadati</taxon>
        <taxon>Pseudomonadota</taxon>
        <taxon>Betaproteobacteria</taxon>
        <taxon>Burkholderiales</taxon>
        <taxon>Burkholderiaceae</taxon>
        <taxon>Pandoraea</taxon>
    </lineage>
</organism>
<dbReference type="PROSITE" id="PS51257">
    <property type="entry name" value="PROKAR_LIPOPROTEIN"/>
    <property type="match status" value="1"/>
</dbReference>
<dbReference type="KEGG" id="ptx:ABW99_14630"/>
<dbReference type="Proteomes" id="UP000036700">
    <property type="component" value="Chromosome"/>
</dbReference>
<dbReference type="STRING" id="445709.ABW99_14630"/>
<evidence type="ECO:0000313" key="1">
    <source>
        <dbReference type="EMBL" id="AKJ70605.2"/>
    </source>
</evidence>
<sequence>MARLFFRRLAIQRLAAIGCLVWIAACSPHYDWRVVQSDDGAYSITYPAKPSSDAREVHLSTGVLPMHMQAARVDQALFAVGVIKLPRADLALRAQVMADLQKGLLANLGAAQSQVQTVQIRVASQSPPFVTGIGVYARGQAVDGKAQRFVDARFVAHGDRVYQVVVLGEKAPPQDQIEQFFDSFTLE</sequence>
<gene>
    <name evidence="1" type="ORF">ABW99_14630</name>
</gene>
<dbReference type="EMBL" id="CP011568">
    <property type="protein sequence ID" value="AKJ70605.2"/>
    <property type="molecule type" value="Genomic_DNA"/>
</dbReference>
<accession>A0A0G3EUH1</accession>
<name>A0A0G3EUH1_9BURK</name>